<dbReference type="SUPFAM" id="SSF50129">
    <property type="entry name" value="GroES-like"/>
    <property type="match status" value="1"/>
</dbReference>
<name>A0ABU0W5F2_9GAMM</name>
<evidence type="ECO:0000259" key="1">
    <source>
        <dbReference type="SMART" id="SM00829"/>
    </source>
</evidence>
<protein>
    <submittedName>
        <fullName evidence="2">NAD(P)-dependent alcohol dehydrogenase</fullName>
    </submittedName>
</protein>
<dbReference type="InterPro" id="IPR013154">
    <property type="entry name" value="ADH-like_N"/>
</dbReference>
<accession>A0ABU0W5F2</accession>
<dbReference type="PANTHER" id="PTHR11695:SF294">
    <property type="entry name" value="RETICULON-4-INTERACTING PROTEIN 1, MITOCHONDRIAL"/>
    <property type="match status" value="1"/>
</dbReference>
<proteinExistence type="predicted"/>
<dbReference type="Pfam" id="PF13602">
    <property type="entry name" value="ADH_zinc_N_2"/>
    <property type="match status" value="1"/>
</dbReference>
<reference evidence="2 3" key="1">
    <citation type="submission" date="2023-08" db="EMBL/GenBank/DDBJ databases">
        <title>Whole-genome sequencing of halo(alkali)philic microorganisms from hypersaline lakes.</title>
        <authorList>
            <person name="Sorokin D.Y."/>
            <person name="Abbas B."/>
            <person name="Merkel A.Y."/>
        </authorList>
    </citation>
    <scope>NUCLEOTIDE SEQUENCE [LARGE SCALE GENOMIC DNA]</scope>
    <source>
        <strain evidence="2 3">AB-CW4</strain>
    </source>
</reference>
<dbReference type="InterPro" id="IPR036291">
    <property type="entry name" value="NAD(P)-bd_dom_sf"/>
</dbReference>
<organism evidence="2 3">
    <name type="scientific">Natronospira bacteriovora</name>
    <dbReference type="NCBI Taxonomy" id="3069753"/>
    <lineage>
        <taxon>Bacteria</taxon>
        <taxon>Pseudomonadati</taxon>
        <taxon>Pseudomonadota</taxon>
        <taxon>Gammaproteobacteria</taxon>
        <taxon>Natronospirales</taxon>
        <taxon>Natronospiraceae</taxon>
        <taxon>Natronospira</taxon>
    </lineage>
</organism>
<keyword evidence="3" id="KW-1185">Reference proteome</keyword>
<dbReference type="InterPro" id="IPR020843">
    <property type="entry name" value="ER"/>
</dbReference>
<gene>
    <name evidence="2" type="ORF">RBH19_03830</name>
</gene>
<evidence type="ECO:0000313" key="3">
    <source>
        <dbReference type="Proteomes" id="UP001239019"/>
    </source>
</evidence>
<dbReference type="Pfam" id="PF08240">
    <property type="entry name" value="ADH_N"/>
    <property type="match status" value="1"/>
</dbReference>
<dbReference type="PANTHER" id="PTHR11695">
    <property type="entry name" value="ALCOHOL DEHYDROGENASE RELATED"/>
    <property type="match status" value="1"/>
</dbReference>
<comment type="caution">
    <text evidence="2">The sequence shown here is derived from an EMBL/GenBank/DDBJ whole genome shotgun (WGS) entry which is preliminary data.</text>
</comment>
<dbReference type="SMART" id="SM00829">
    <property type="entry name" value="PKS_ER"/>
    <property type="match status" value="1"/>
</dbReference>
<dbReference type="SUPFAM" id="SSF51735">
    <property type="entry name" value="NAD(P)-binding Rossmann-fold domains"/>
    <property type="match status" value="1"/>
</dbReference>
<dbReference type="InterPro" id="IPR011032">
    <property type="entry name" value="GroES-like_sf"/>
</dbReference>
<dbReference type="EMBL" id="JAVDDT010000002">
    <property type="protein sequence ID" value="MDQ2068998.1"/>
    <property type="molecule type" value="Genomic_DNA"/>
</dbReference>
<dbReference type="CDD" id="cd08267">
    <property type="entry name" value="MDR1"/>
    <property type="match status" value="1"/>
</dbReference>
<dbReference type="RefSeq" id="WP_306727493.1">
    <property type="nucleotide sequence ID" value="NZ_JAVDDT010000002.1"/>
</dbReference>
<dbReference type="Proteomes" id="UP001239019">
    <property type="component" value="Unassembled WGS sequence"/>
</dbReference>
<dbReference type="Gene3D" id="3.90.180.10">
    <property type="entry name" value="Medium-chain alcohol dehydrogenases, catalytic domain"/>
    <property type="match status" value="1"/>
</dbReference>
<dbReference type="Gene3D" id="3.40.50.720">
    <property type="entry name" value="NAD(P)-binding Rossmann-like Domain"/>
    <property type="match status" value="1"/>
</dbReference>
<feature type="domain" description="Enoyl reductase (ER)" evidence="1">
    <location>
        <begin position="13"/>
        <end position="338"/>
    </location>
</feature>
<evidence type="ECO:0000313" key="2">
    <source>
        <dbReference type="EMBL" id="MDQ2068998.1"/>
    </source>
</evidence>
<dbReference type="InterPro" id="IPR050700">
    <property type="entry name" value="YIM1/Zinc_Alcohol_DH_Fams"/>
</dbReference>
<sequence length="340" mass="37126">MTRMQAIIQDRYGSPDQVLSLREVDIPTPASDEVLVRVRAASVNPDVWHAVTGYPRLMRIMGAGLRRQKQAIPGLDMAGEVTAVGNEVTEFRPGDAVFGETHDRIQWVNGGAYAEYVCVPQHVLALKPEGITFEKAASVPTAGTIALVNLRKHLWTKPGQRIVVNGAAGGVGSIAIQLAKANGAFVIGVDHPSKLDYMRSLGADKVIDYTQDDVTALEQDIDLIIDVASTLTLSSGKRILRPDGSIIIIGHDHYGEKGRRTLGGIPYFLGLMLWARFDRHLPWPAFETMEKRDAMHILRDMLEAGTLTPIVARTFPLSEAPKAIECLQSGQLNGRIIIVP</sequence>